<name>A0A6I2R7Q7_FLAPL</name>
<dbReference type="Proteomes" id="UP000434475">
    <property type="component" value="Unassembled WGS sequence"/>
</dbReference>
<gene>
    <name evidence="1" type="ORF">GKE97_20275</name>
</gene>
<reference evidence="1 2" key="1">
    <citation type="journal article" date="2019" name="Nat. Med.">
        <title>A library of human gut bacterial isolates paired with longitudinal multiomics data enables mechanistic microbiome research.</title>
        <authorList>
            <person name="Poyet M."/>
            <person name="Groussin M."/>
            <person name="Gibbons S.M."/>
            <person name="Avila-Pacheco J."/>
            <person name="Jiang X."/>
            <person name="Kearney S.M."/>
            <person name="Perrotta A.R."/>
            <person name="Berdy B."/>
            <person name="Zhao S."/>
            <person name="Lieberman T.D."/>
            <person name="Swanson P.K."/>
            <person name="Smith M."/>
            <person name="Roesemann S."/>
            <person name="Alexander J.E."/>
            <person name="Rich S.A."/>
            <person name="Livny J."/>
            <person name="Vlamakis H."/>
            <person name="Clish C."/>
            <person name="Bullock K."/>
            <person name="Deik A."/>
            <person name="Scott J."/>
            <person name="Pierce K.A."/>
            <person name="Xavier R.J."/>
            <person name="Alm E.J."/>
        </authorList>
    </citation>
    <scope>NUCLEOTIDE SEQUENCE [LARGE SCALE GENOMIC DNA]</scope>
    <source>
        <strain evidence="1 2">BIOML-A2</strain>
    </source>
</reference>
<comment type="caution">
    <text evidence="1">The sequence shown here is derived from an EMBL/GenBank/DDBJ whole genome shotgun (WGS) entry which is preliminary data.</text>
</comment>
<proteinExistence type="predicted"/>
<evidence type="ECO:0000313" key="2">
    <source>
        <dbReference type="Proteomes" id="UP000434475"/>
    </source>
</evidence>
<dbReference type="RefSeq" id="WP_108981956.1">
    <property type="nucleotide sequence ID" value="NZ_JAQLWY010000025.1"/>
</dbReference>
<organism evidence="1 2">
    <name type="scientific">Flavonifractor plautii</name>
    <name type="common">Fusobacterium plautii</name>
    <dbReference type="NCBI Taxonomy" id="292800"/>
    <lineage>
        <taxon>Bacteria</taxon>
        <taxon>Bacillati</taxon>
        <taxon>Bacillota</taxon>
        <taxon>Clostridia</taxon>
        <taxon>Eubacteriales</taxon>
        <taxon>Oscillospiraceae</taxon>
        <taxon>Flavonifractor</taxon>
    </lineage>
</organism>
<sequence length="67" mass="7807">MKGYYSLGLSGYEVDIIDQDHVRWLFVGTDREQIAHRAKVYYTGGGRPYFNANGRRIHLDQCLRTDI</sequence>
<dbReference type="AlphaFoldDB" id="A0A6I2R7Q7"/>
<dbReference type="EMBL" id="WKPR01000027">
    <property type="protein sequence ID" value="MSB21819.1"/>
    <property type="molecule type" value="Genomic_DNA"/>
</dbReference>
<protein>
    <submittedName>
        <fullName evidence="1">Uncharacterized protein</fullName>
    </submittedName>
</protein>
<evidence type="ECO:0000313" key="1">
    <source>
        <dbReference type="EMBL" id="MSB21819.1"/>
    </source>
</evidence>
<accession>A0A6I2R7Q7</accession>